<dbReference type="Gene3D" id="3.30.40.10">
    <property type="entry name" value="Zinc/RING finger domain, C3HC4 (zinc finger)"/>
    <property type="match status" value="1"/>
</dbReference>
<comment type="caution">
    <text evidence="11">The sequence shown here is derived from an EMBL/GenBank/DDBJ whole genome shotgun (WGS) entry which is preliminary data.</text>
</comment>
<evidence type="ECO:0000256" key="3">
    <source>
        <dbReference type="ARBA" id="ARBA00022679"/>
    </source>
</evidence>
<gene>
    <name evidence="11" type="ORF">JX265_000249</name>
</gene>
<dbReference type="GO" id="GO:0061630">
    <property type="term" value="F:ubiquitin protein ligase activity"/>
    <property type="evidence" value="ECO:0007669"/>
    <property type="project" value="UniProtKB-EC"/>
</dbReference>
<keyword evidence="7" id="KW-0862">Zinc</keyword>
<dbReference type="PROSITE" id="PS50089">
    <property type="entry name" value="ZF_RING_2"/>
    <property type="match status" value="1"/>
</dbReference>
<evidence type="ECO:0000313" key="11">
    <source>
        <dbReference type="EMBL" id="KAI1881423.1"/>
    </source>
</evidence>
<keyword evidence="6" id="KW-0833">Ubl conjugation pathway</keyword>
<dbReference type="PANTHER" id="PTHR45931">
    <property type="entry name" value="SI:CH211-59O9.10"/>
    <property type="match status" value="1"/>
</dbReference>
<evidence type="ECO:0000256" key="5">
    <source>
        <dbReference type="ARBA" id="ARBA00022771"/>
    </source>
</evidence>
<dbReference type="Pfam" id="PF13639">
    <property type="entry name" value="zf-RING_2"/>
    <property type="match status" value="1"/>
</dbReference>
<keyword evidence="5 8" id="KW-0863">Zinc-finger</keyword>
<keyword evidence="3" id="KW-0808">Transferase</keyword>
<proteinExistence type="predicted"/>
<accession>A0A9P9WY45</accession>
<evidence type="ECO:0000256" key="1">
    <source>
        <dbReference type="ARBA" id="ARBA00000900"/>
    </source>
</evidence>
<feature type="compositionally biased region" description="Basic and acidic residues" evidence="9">
    <location>
        <begin position="57"/>
        <end position="80"/>
    </location>
</feature>
<organism evidence="11 12">
    <name type="scientific">Neoarthrinium moseri</name>
    <dbReference type="NCBI Taxonomy" id="1658444"/>
    <lineage>
        <taxon>Eukaryota</taxon>
        <taxon>Fungi</taxon>
        <taxon>Dikarya</taxon>
        <taxon>Ascomycota</taxon>
        <taxon>Pezizomycotina</taxon>
        <taxon>Sordariomycetes</taxon>
        <taxon>Xylariomycetidae</taxon>
        <taxon>Amphisphaeriales</taxon>
        <taxon>Apiosporaceae</taxon>
        <taxon>Neoarthrinium</taxon>
    </lineage>
</organism>
<sequence>MDSGEESEYGHLDATGDREVVYCHACGHEWYRDRHGLICPRPECESEATEIITPGNDPRDLTGHDPGFGHDHPHHVHDSDSDPDEDDIEEHLMGGPGGFYGRRMVFRNPEGPADGNRLRANPGEADEIISRFTELLGDIGGQRVVGRSGPDQLFSRSENAGPQRVSFTRFSGPGFGGQVTTFYGTGSDGSVRTTIRSGNQIGGGDNFQSIFGDLLGQMGPPPVGRGGLHGHAGEAGPSDQGAPPNAPLGMLLQQLFAQMLGPGAVHGDAVYSQEGLDRIISQLMEQNPSSNAPPPASEETIAKLPRKKLDEQMLGPELKGECTICIDEMKLGDEAVVLPCKHWFHDECVVLWLKEHNTCPICRAPIEGDAAGHLGATPATPQPAPPPIPSSSRPSESEIRRSNLRQRGSERLASIRDEAATSSSSSWRNPSRRNSDSPPQVQANPSRRDRSSSPSGRRSQHSDRSRDGGGGGGLFSRIRDSFSSRDRRHP</sequence>
<evidence type="ECO:0000259" key="10">
    <source>
        <dbReference type="PROSITE" id="PS50089"/>
    </source>
</evidence>
<feature type="compositionally biased region" description="Basic and acidic residues" evidence="9">
    <location>
        <begin position="395"/>
        <end position="419"/>
    </location>
</feature>
<evidence type="ECO:0000256" key="4">
    <source>
        <dbReference type="ARBA" id="ARBA00022723"/>
    </source>
</evidence>
<dbReference type="PANTHER" id="PTHR45931:SF3">
    <property type="entry name" value="RING ZINC FINGER-CONTAINING PROTEIN"/>
    <property type="match status" value="1"/>
</dbReference>
<dbReference type="GO" id="GO:0006511">
    <property type="term" value="P:ubiquitin-dependent protein catabolic process"/>
    <property type="evidence" value="ECO:0007669"/>
    <property type="project" value="TreeGrafter"/>
</dbReference>
<evidence type="ECO:0000256" key="8">
    <source>
        <dbReference type="PROSITE-ProRule" id="PRU00175"/>
    </source>
</evidence>
<evidence type="ECO:0000256" key="2">
    <source>
        <dbReference type="ARBA" id="ARBA00012483"/>
    </source>
</evidence>
<dbReference type="CDD" id="cd16454">
    <property type="entry name" value="RING-H2_PA-TM-RING"/>
    <property type="match status" value="1"/>
</dbReference>
<dbReference type="Proteomes" id="UP000829685">
    <property type="component" value="Unassembled WGS sequence"/>
</dbReference>
<comment type="catalytic activity">
    <reaction evidence="1">
        <text>S-ubiquitinyl-[E2 ubiquitin-conjugating enzyme]-L-cysteine + [acceptor protein]-L-lysine = [E2 ubiquitin-conjugating enzyme]-L-cysteine + N(6)-ubiquitinyl-[acceptor protein]-L-lysine.</text>
        <dbReference type="EC" id="2.3.2.27"/>
    </reaction>
</comment>
<dbReference type="SUPFAM" id="SSF57850">
    <property type="entry name" value="RING/U-box"/>
    <property type="match status" value="1"/>
</dbReference>
<evidence type="ECO:0000313" key="12">
    <source>
        <dbReference type="Proteomes" id="UP000829685"/>
    </source>
</evidence>
<dbReference type="InterPro" id="IPR001841">
    <property type="entry name" value="Znf_RING"/>
</dbReference>
<protein>
    <recommendedName>
        <fullName evidence="2">RING-type E3 ubiquitin transferase</fullName>
        <ecNumber evidence="2">2.3.2.27</ecNumber>
    </recommendedName>
</protein>
<dbReference type="GO" id="GO:0016567">
    <property type="term" value="P:protein ubiquitination"/>
    <property type="evidence" value="ECO:0007669"/>
    <property type="project" value="UniProtKB-ARBA"/>
</dbReference>
<reference evidence="11" key="1">
    <citation type="submission" date="2021-03" db="EMBL/GenBank/DDBJ databases">
        <title>Revisited historic fungal species revealed as producer of novel bioactive compounds through whole genome sequencing and comparative genomics.</title>
        <authorList>
            <person name="Vignolle G.A."/>
            <person name="Hochenegger N."/>
            <person name="Mach R.L."/>
            <person name="Mach-Aigner A.R."/>
            <person name="Javad Rahimi M."/>
            <person name="Salim K.A."/>
            <person name="Chan C.M."/>
            <person name="Lim L.B.L."/>
            <person name="Cai F."/>
            <person name="Druzhinina I.S."/>
            <person name="U'Ren J.M."/>
            <person name="Derntl C."/>
        </authorList>
    </citation>
    <scope>NUCLEOTIDE SEQUENCE</scope>
    <source>
        <strain evidence="11">TUCIM 5799</strain>
    </source>
</reference>
<keyword evidence="4" id="KW-0479">Metal-binding</keyword>
<dbReference type="GO" id="GO:0008270">
    <property type="term" value="F:zinc ion binding"/>
    <property type="evidence" value="ECO:0007669"/>
    <property type="project" value="UniProtKB-KW"/>
</dbReference>
<feature type="domain" description="RING-type" evidence="10">
    <location>
        <begin position="322"/>
        <end position="363"/>
    </location>
</feature>
<feature type="region of interest" description="Disordered" evidence="9">
    <location>
        <begin position="373"/>
        <end position="490"/>
    </location>
</feature>
<evidence type="ECO:0000256" key="9">
    <source>
        <dbReference type="SAM" id="MobiDB-lite"/>
    </source>
</evidence>
<dbReference type="EMBL" id="JAFIMR010000001">
    <property type="protein sequence ID" value="KAI1881423.1"/>
    <property type="molecule type" value="Genomic_DNA"/>
</dbReference>
<evidence type="ECO:0000256" key="6">
    <source>
        <dbReference type="ARBA" id="ARBA00022786"/>
    </source>
</evidence>
<dbReference type="InterPro" id="IPR051834">
    <property type="entry name" value="RING_finger_E3_ligase"/>
</dbReference>
<feature type="region of interest" description="Disordered" evidence="9">
    <location>
        <begin position="223"/>
        <end position="242"/>
    </location>
</feature>
<dbReference type="SMART" id="SM00184">
    <property type="entry name" value="RING"/>
    <property type="match status" value="1"/>
</dbReference>
<name>A0A9P9WY45_9PEZI</name>
<dbReference type="GO" id="GO:0005634">
    <property type="term" value="C:nucleus"/>
    <property type="evidence" value="ECO:0007669"/>
    <property type="project" value="TreeGrafter"/>
</dbReference>
<feature type="compositionally biased region" description="Basic and acidic residues" evidence="9">
    <location>
        <begin position="477"/>
        <end position="490"/>
    </location>
</feature>
<dbReference type="EC" id="2.3.2.27" evidence="2"/>
<dbReference type="FunFam" id="3.30.40.10:FF:000127">
    <property type="entry name" value="E3 ubiquitin-protein ligase RNF181"/>
    <property type="match status" value="1"/>
</dbReference>
<feature type="compositionally biased region" description="Pro residues" evidence="9">
    <location>
        <begin position="380"/>
        <end position="389"/>
    </location>
</feature>
<dbReference type="AlphaFoldDB" id="A0A9P9WY45"/>
<feature type="region of interest" description="Disordered" evidence="9">
    <location>
        <begin position="51"/>
        <end position="95"/>
    </location>
</feature>
<evidence type="ECO:0000256" key="7">
    <source>
        <dbReference type="ARBA" id="ARBA00022833"/>
    </source>
</evidence>
<dbReference type="InterPro" id="IPR013083">
    <property type="entry name" value="Znf_RING/FYVE/PHD"/>
</dbReference>
<keyword evidence="12" id="KW-1185">Reference proteome</keyword>